<organism evidence="2 3">
    <name type="scientific">Halomonas koreensis</name>
    <dbReference type="NCBI Taxonomy" id="245385"/>
    <lineage>
        <taxon>Bacteria</taxon>
        <taxon>Pseudomonadati</taxon>
        <taxon>Pseudomonadota</taxon>
        <taxon>Gammaproteobacteria</taxon>
        <taxon>Oceanospirillales</taxon>
        <taxon>Halomonadaceae</taxon>
        <taxon>Halomonas</taxon>
    </lineage>
</organism>
<evidence type="ECO:0000256" key="1">
    <source>
        <dbReference type="SAM" id="MobiDB-lite"/>
    </source>
</evidence>
<gene>
    <name evidence="2" type="ORF">QC818_14090</name>
</gene>
<dbReference type="EMBL" id="JARWAK010000013">
    <property type="protein sequence ID" value="MDR5867918.1"/>
    <property type="molecule type" value="Genomic_DNA"/>
</dbReference>
<dbReference type="RefSeq" id="WP_309653499.1">
    <property type="nucleotide sequence ID" value="NZ_JARWAK010000013.1"/>
</dbReference>
<evidence type="ECO:0000313" key="3">
    <source>
        <dbReference type="Proteomes" id="UP001264519"/>
    </source>
</evidence>
<name>A0ABU1G5X2_9GAMM</name>
<sequence>MDMDPQQGGQQRDQIANAMLDALYGPMLPQVKRILQQQPDAPQDAIGRVVAQLMLTTWQALSDQGSTVPPGVMIQAAMIAAQSVGEMAVKMGLLPEQGNGEPIEAGFMIALGQFGQATAQDMSPSQRARFRELIEGMREAKGRTQQGGGQAPAQRPQPQQAPRDPQGGA</sequence>
<feature type="compositionally biased region" description="Low complexity" evidence="1">
    <location>
        <begin position="151"/>
        <end position="169"/>
    </location>
</feature>
<accession>A0ABU1G5X2</accession>
<feature type="region of interest" description="Disordered" evidence="1">
    <location>
        <begin position="135"/>
        <end position="169"/>
    </location>
</feature>
<comment type="caution">
    <text evidence="2">The sequence shown here is derived from an EMBL/GenBank/DDBJ whole genome shotgun (WGS) entry which is preliminary data.</text>
</comment>
<protein>
    <submittedName>
        <fullName evidence="2">Uncharacterized protein</fullName>
    </submittedName>
</protein>
<keyword evidence="3" id="KW-1185">Reference proteome</keyword>
<proteinExistence type="predicted"/>
<reference evidence="2 3" key="1">
    <citation type="submission" date="2023-04" db="EMBL/GenBank/DDBJ databases">
        <title>A long-awaited taxogenomic arrangement of the family Halomonadaceae.</title>
        <authorList>
            <person name="De La Haba R."/>
            <person name="Chuvochina M."/>
            <person name="Wittouck S."/>
            <person name="Arahal D.R."/>
            <person name="Sanchez-Porro C."/>
            <person name="Hugenholtz P."/>
            <person name="Ventosa A."/>
        </authorList>
    </citation>
    <scope>NUCLEOTIDE SEQUENCE [LARGE SCALE GENOMIC DNA]</scope>
    <source>
        <strain evidence="2 3">DSM 23530</strain>
    </source>
</reference>
<dbReference type="Proteomes" id="UP001264519">
    <property type="component" value="Unassembled WGS sequence"/>
</dbReference>
<evidence type="ECO:0000313" key="2">
    <source>
        <dbReference type="EMBL" id="MDR5867918.1"/>
    </source>
</evidence>